<name>A0A810N2G5_9ACTN</name>
<evidence type="ECO:0000256" key="9">
    <source>
        <dbReference type="HAMAP-Rule" id="MF_01464"/>
    </source>
</evidence>
<feature type="transmembrane region" description="Helical" evidence="9">
    <location>
        <begin position="152"/>
        <end position="169"/>
    </location>
</feature>
<comment type="similarity">
    <text evidence="9">Belongs to the SecD/SecF family. SecF subfamily.</text>
</comment>
<dbReference type="GO" id="GO:0006605">
    <property type="term" value="P:protein targeting"/>
    <property type="evidence" value="ECO:0007669"/>
    <property type="project" value="UniProtKB-UniRule"/>
</dbReference>
<evidence type="ECO:0000256" key="8">
    <source>
        <dbReference type="ARBA" id="ARBA00023136"/>
    </source>
</evidence>
<keyword evidence="2 9" id="KW-0813">Transport</keyword>
<keyword evidence="7 9" id="KW-0811">Translocation</keyword>
<keyword evidence="4 9" id="KW-0812">Transmembrane</keyword>
<evidence type="ECO:0000256" key="6">
    <source>
        <dbReference type="ARBA" id="ARBA00022989"/>
    </source>
</evidence>
<feature type="compositionally biased region" description="Gly residues" evidence="10">
    <location>
        <begin position="386"/>
        <end position="408"/>
    </location>
</feature>
<evidence type="ECO:0000259" key="11">
    <source>
        <dbReference type="Pfam" id="PF02355"/>
    </source>
</evidence>
<dbReference type="InterPro" id="IPR005665">
    <property type="entry name" value="SecF_bac"/>
</dbReference>
<gene>
    <name evidence="9" type="primary">secF</name>
    <name evidence="12" type="ORF">Prubr_48620</name>
</gene>
<comment type="subcellular location">
    <subcellularLocation>
        <location evidence="1 9">Cell membrane</location>
        <topology evidence="1 9">Multi-pass membrane protein</topology>
    </subcellularLocation>
</comment>
<organism evidence="12 13">
    <name type="scientific">Polymorphospora rubra</name>
    <dbReference type="NCBI Taxonomy" id="338584"/>
    <lineage>
        <taxon>Bacteria</taxon>
        <taxon>Bacillati</taxon>
        <taxon>Actinomycetota</taxon>
        <taxon>Actinomycetes</taxon>
        <taxon>Micromonosporales</taxon>
        <taxon>Micromonosporaceae</taxon>
        <taxon>Polymorphospora</taxon>
    </lineage>
</organism>
<feature type="transmembrane region" description="Helical" evidence="9">
    <location>
        <begin position="205"/>
        <end position="224"/>
    </location>
</feature>
<dbReference type="GO" id="GO:0005886">
    <property type="term" value="C:plasma membrane"/>
    <property type="evidence" value="ECO:0007669"/>
    <property type="project" value="UniProtKB-SubCell"/>
</dbReference>
<dbReference type="InterPro" id="IPR022646">
    <property type="entry name" value="SecD/SecF_CS"/>
</dbReference>
<dbReference type="Pfam" id="PF07549">
    <property type="entry name" value="Sec_GG"/>
    <property type="match status" value="1"/>
</dbReference>
<dbReference type="PANTHER" id="PTHR30081:SF8">
    <property type="entry name" value="PROTEIN TRANSLOCASE SUBUNIT SECF"/>
    <property type="match status" value="1"/>
</dbReference>
<sequence length="408" mass="42436">MSGRNGLASRLYRGEAGLNIVNRRKVWFSVAGVLVLVAILSFAVRGFSLGIDFRGGNEFQVPASIGTMERAETAVEDALGSLEGLAEAPEVVSVQQVGNATSGSYLIRTGELSPANSQEVQDILAEEFSLPVSEISSSRVSGAWGAQVSERALLGLLVFIAVVTVYLILRFEWRMAVAAVSSLLLDLILTAGVYSLVGFEVTPSTIIGFLTIVGFALYDVVVVFDKVHENTRGITGGSTRTYAESTNLAVNQTLMRSINTSVVALLPVGGLLFIGAGLLGAGTLKDLGLVLFVGMAVAVYSSLFFAPPVLVTFKDYEPKIRAHTERVLSRRAALARGDVAPKGAGRTARSAKTPAAATPAEDADTEVAALAGATPKAGARPAGKRSSGGGGRSGGRPGGGNRPGGKRR</sequence>
<evidence type="ECO:0000256" key="4">
    <source>
        <dbReference type="ARBA" id="ARBA00022692"/>
    </source>
</evidence>
<dbReference type="PANTHER" id="PTHR30081">
    <property type="entry name" value="PROTEIN-EXPORT MEMBRANE PROTEIN SEC"/>
    <property type="match status" value="1"/>
</dbReference>
<keyword evidence="5 9" id="KW-0653">Protein transport</keyword>
<dbReference type="SUPFAM" id="SSF82866">
    <property type="entry name" value="Multidrug efflux transporter AcrB transmembrane domain"/>
    <property type="match status" value="1"/>
</dbReference>
<comment type="subunit">
    <text evidence="9">Forms a complex with SecD. Part of the essential Sec protein translocation apparatus which comprises SecA, SecYEG and auxiliary proteins SecDF. Other proteins may also be involved.</text>
</comment>
<keyword evidence="8 9" id="KW-0472">Membrane</keyword>
<evidence type="ECO:0000256" key="10">
    <source>
        <dbReference type="SAM" id="MobiDB-lite"/>
    </source>
</evidence>
<dbReference type="InterPro" id="IPR022645">
    <property type="entry name" value="SecD/SecF_bac"/>
</dbReference>
<evidence type="ECO:0000313" key="12">
    <source>
        <dbReference type="EMBL" id="BCJ67841.1"/>
    </source>
</evidence>
<feature type="transmembrane region" description="Helical" evidence="9">
    <location>
        <begin position="262"/>
        <end position="281"/>
    </location>
</feature>
<evidence type="ECO:0000256" key="1">
    <source>
        <dbReference type="ARBA" id="ARBA00004651"/>
    </source>
</evidence>
<feature type="region of interest" description="Disordered" evidence="10">
    <location>
        <begin position="338"/>
        <end position="408"/>
    </location>
</feature>
<evidence type="ECO:0000256" key="7">
    <source>
        <dbReference type="ARBA" id="ARBA00023010"/>
    </source>
</evidence>
<dbReference type="InterPro" id="IPR055344">
    <property type="entry name" value="SecD_SecF_C_bact"/>
</dbReference>
<feature type="transmembrane region" description="Helical" evidence="9">
    <location>
        <begin position="26"/>
        <end position="44"/>
    </location>
</feature>
<dbReference type="NCBIfam" id="TIGR00916">
    <property type="entry name" value="2A0604s01"/>
    <property type="match status" value="1"/>
</dbReference>
<evidence type="ECO:0000256" key="2">
    <source>
        <dbReference type="ARBA" id="ARBA00022448"/>
    </source>
</evidence>
<dbReference type="InterPro" id="IPR048634">
    <property type="entry name" value="SecD_SecF_C"/>
</dbReference>
<dbReference type="GO" id="GO:0065002">
    <property type="term" value="P:intracellular protein transmembrane transport"/>
    <property type="evidence" value="ECO:0007669"/>
    <property type="project" value="UniProtKB-UniRule"/>
</dbReference>
<dbReference type="Proteomes" id="UP000680866">
    <property type="component" value="Chromosome"/>
</dbReference>
<evidence type="ECO:0000313" key="13">
    <source>
        <dbReference type="Proteomes" id="UP000680866"/>
    </source>
</evidence>
<feature type="compositionally biased region" description="Low complexity" evidence="10">
    <location>
        <begin position="346"/>
        <end position="385"/>
    </location>
</feature>
<dbReference type="GO" id="GO:0043952">
    <property type="term" value="P:protein transport by the Sec complex"/>
    <property type="evidence" value="ECO:0007669"/>
    <property type="project" value="UniProtKB-UniRule"/>
</dbReference>
<reference evidence="12" key="1">
    <citation type="submission" date="2020-08" db="EMBL/GenBank/DDBJ databases">
        <title>Whole genome shotgun sequence of Polymorphospora rubra NBRC 101157.</title>
        <authorList>
            <person name="Komaki H."/>
            <person name="Tamura T."/>
        </authorList>
    </citation>
    <scope>NUCLEOTIDE SEQUENCE</scope>
    <source>
        <strain evidence="12">NBRC 101157</strain>
    </source>
</reference>
<proteinExistence type="inferred from homology"/>
<feature type="transmembrane region" description="Helical" evidence="9">
    <location>
        <begin position="176"/>
        <end position="199"/>
    </location>
</feature>
<dbReference type="InterPro" id="IPR022813">
    <property type="entry name" value="SecD/SecF_arch_bac"/>
</dbReference>
<dbReference type="Pfam" id="PF02355">
    <property type="entry name" value="SecD_SecF_C"/>
    <property type="match status" value="1"/>
</dbReference>
<dbReference type="NCBIfam" id="TIGR00966">
    <property type="entry name" value="transloc_SecF"/>
    <property type="match status" value="1"/>
</dbReference>
<dbReference type="HAMAP" id="MF_01464_B">
    <property type="entry name" value="SecF_B"/>
    <property type="match status" value="1"/>
</dbReference>
<dbReference type="EMBL" id="AP023359">
    <property type="protein sequence ID" value="BCJ67841.1"/>
    <property type="molecule type" value="Genomic_DNA"/>
</dbReference>
<dbReference type="Gene3D" id="1.20.1640.10">
    <property type="entry name" value="Multidrug efflux transporter AcrB transmembrane domain"/>
    <property type="match status" value="1"/>
</dbReference>
<dbReference type="KEGG" id="pry:Prubr_48620"/>
<keyword evidence="13" id="KW-1185">Reference proteome</keyword>
<keyword evidence="3 9" id="KW-1003">Cell membrane</keyword>
<evidence type="ECO:0000256" key="5">
    <source>
        <dbReference type="ARBA" id="ARBA00022927"/>
    </source>
</evidence>
<evidence type="ECO:0000256" key="3">
    <source>
        <dbReference type="ARBA" id="ARBA00022475"/>
    </source>
</evidence>
<feature type="transmembrane region" description="Helical" evidence="9">
    <location>
        <begin position="287"/>
        <end position="311"/>
    </location>
</feature>
<feature type="domain" description="Protein export membrane protein SecD/SecF C-terminal" evidence="11">
    <location>
        <begin position="131"/>
        <end position="314"/>
    </location>
</feature>
<accession>A0A810N2G5</accession>
<dbReference type="RefSeq" id="WP_212817104.1">
    <property type="nucleotide sequence ID" value="NZ_AP023359.1"/>
</dbReference>
<keyword evidence="6 9" id="KW-1133">Transmembrane helix</keyword>
<protein>
    <recommendedName>
        <fullName evidence="9">Protein-export membrane protein SecF</fullName>
    </recommendedName>
</protein>
<dbReference type="PRINTS" id="PR01755">
    <property type="entry name" value="SECFTRNLCASE"/>
</dbReference>
<dbReference type="GO" id="GO:0015450">
    <property type="term" value="F:protein-transporting ATPase activity"/>
    <property type="evidence" value="ECO:0007669"/>
    <property type="project" value="InterPro"/>
</dbReference>
<dbReference type="AlphaFoldDB" id="A0A810N2G5"/>
<comment type="function">
    <text evidence="9">Part of the Sec protein translocase complex. Interacts with the SecYEG preprotein conducting channel. SecDF uses the proton motive force (PMF) to complete protein translocation after the ATP-dependent function of SecA.</text>
</comment>